<dbReference type="InterPro" id="IPR013249">
    <property type="entry name" value="RNA_pol_sigma70_r4_t2"/>
</dbReference>
<organism evidence="8 9">
    <name type="scientific">Acidiferrimicrobium australe</name>
    <dbReference type="NCBI Taxonomy" id="2664430"/>
    <lineage>
        <taxon>Bacteria</taxon>
        <taxon>Bacillati</taxon>
        <taxon>Actinomycetota</taxon>
        <taxon>Acidimicrobiia</taxon>
        <taxon>Acidimicrobiales</taxon>
        <taxon>Acidimicrobiaceae</taxon>
        <taxon>Acidiferrimicrobium</taxon>
    </lineage>
</organism>
<sequence>MVMRTTKEPATVGEGAQPDGFAGFLAGLYPDLVASLGVYDSSRPVAEDIAQEALAAAWQHRGRVEALSDPRAWVYRVAINHSRSLWRRALVELSHQARLRPAADQTGEALEDGLAVRGAVRKLPRRQREAVALRYFGDLTVEQTAEVMGCAPGTVKALTNQAMTSLRGFLDQEVS</sequence>
<dbReference type="PANTHER" id="PTHR43133:SF8">
    <property type="entry name" value="RNA POLYMERASE SIGMA FACTOR HI_1459-RELATED"/>
    <property type="match status" value="1"/>
</dbReference>
<keyword evidence="4" id="KW-0238">DNA-binding</keyword>
<evidence type="ECO:0000256" key="1">
    <source>
        <dbReference type="ARBA" id="ARBA00010641"/>
    </source>
</evidence>
<proteinExistence type="inferred from homology"/>
<feature type="domain" description="RNA polymerase sigma-70 region 2" evidence="6">
    <location>
        <begin position="39"/>
        <end position="89"/>
    </location>
</feature>
<dbReference type="InterPro" id="IPR013324">
    <property type="entry name" value="RNA_pol_sigma_r3/r4-like"/>
</dbReference>
<dbReference type="InterPro" id="IPR014284">
    <property type="entry name" value="RNA_pol_sigma-70_dom"/>
</dbReference>
<dbReference type="InterPro" id="IPR039425">
    <property type="entry name" value="RNA_pol_sigma-70-like"/>
</dbReference>
<dbReference type="InterPro" id="IPR007627">
    <property type="entry name" value="RNA_pol_sigma70_r2"/>
</dbReference>
<evidence type="ECO:0000259" key="6">
    <source>
        <dbReference type="Pfam" id="PF04542"/>
    </source>
</evidence>
<evidence type="ECO:0000256" key="4">
    <source>
        <dbReference type="ARBA" id="ARBA00023125"/>
    </source>
</evidence>
<dbReference type="SUPFAM" id="SSF88659">
    <property type="entry name" value="Sigma3 and sigma4 domains of RNA polymerase sigma factors"/>
    <property type="match status" value="1"/>
</dbReference>
<evidence type="ECO:0000313" key="8">
    <source>
        <dbReference type="EMBL" id="MST34281.1"/>
    </source>
</evidence>
<dbReference type="PANTHER" id="PTHR43133">
    <property type="entry name" value="RNA POLYMERASE ECF-TYPE SIGMA FACTO"/>
    <property type="match status" value="1"/>
</dbReference>
<dbReference type="Pfam" id="PF04542">
    <property type="entry name" value="Sigma70_r2"/>
    <property type="match status" value="1"/>
</dbReference>
<dbReference type="SUPFAM" id="SSF88946">
    <property type="entry name" value="Sigma2 domain of RNA polymerase sigma factors"/>
    <property type="match status" value="1"/>
</dbReference>
<evidence type="ECO:0000256" key="5">
    <source>
        <dbReference type="ARBA" id="ARBA00023163"/>
    </source>
</evidence>
<dbReference type="InterPro" id="IPR036388">
    <property type="entry name" value="WH-like_DNA-bd_sf"/>
</dbReference>
<accession>A0ABW9QXK7</accession>
<dbReference type="Proteomes" id="UP000437736">
    <property type="component" value="Unassembled WGS sequence"/>
</dbReference>
<gene>
    <name evidence="8" type="ORF">GHK86_16325</name>
</gene>
<keyword evidence="3" id="KW-0731">Sigma factor</keyword>
<evidence type="ECO:0000259" key="7">
    <source>
        <dbReference type="Pfam" id="PF08281"/>
    </source>
</evidence>
<dbReference type="Gene3D" id="1.10.10.10">
    <property type="entry name" value="Winged helix-like DNA-binding domain superfamily/Winged helix DNA-binding domain"/>
    <property type="match status" value="1"/>
</dbReference>
<dbReference type="EMBL" id="WJHE01000928">
    <property type="protein sequence ID" value="MST34281.1"/>
    <property type="molecule type" value="Genomic_DNA"/>
</dbReference>
<reference evidence="8 9" key="1">
    <citation type="submission" date="2019-11" db="EMBL/GenBank/DDBJ databases">
        <title>Acidiferrimicrobium australis gen. nov., sp. nov., an acidophilic and obligately heterotrophic, member of the Actinobacteria that catalyses dissimilatory oxido- reduction of iron isolated from metal-rich acidic water in Chile.</title>
        <authorList>
            <person name="Gonzalez D."/>
            <person name="Huber K."/>
            <person name="Hedrich S."/>
            <person name="Rojas-Villalobos C."/>
            <person name="Quatrini R."/>
            <person name="Dinamarca M.A."/>
            <person name="Schwarz A."/>
            <person name="Canales C."/>
            <person name="Nancucheo I."/>
        </authorList>
    </citation>
    <scope>NUCLEOTIDE SEQUENCE [LARGE SCALE GENOMIC DNA]</scope>
    <source>
        <strain evidence="8 9">USS-CCA1</strain>
    </source>
</reference>
<evidence type="ECO:0000256" key="2">
    <source>
        <dbReference type="ARBA" id="ARBA00023015"/>
    </source>
</evidence>
<evidence type="ECO:0000313" key="9">
    <source>
        <dbReference type="Proteomes" id="UP000437736"/>
    </source>
</evidence>
<dbReference type="NCBIfam" id="TIGR02937">
    <property type="entry name" value="sigma70-ECF"/>
    <property type="match status" value="1"/>
</dbReference>
<keyword evidence="9" id="KW-1185">Reference proteome</keyword>
<keyword evidence="5" id="KW-0804">Transcription</keyword>
<keyword evidence="2" id="KW-0805">Transcription regulation</keyword>
<evidence type="ECO:0000256" key="3">
    <source>
        <dbReference type="ARBA" id="ARBA00023082"/>
    </source>
</evidence>
<dbReference type="Pfam" id="PF08281">
    <property type="entry name" value="Sigma70_r4_2"/>
    <property type="match status" value="1"/>
</dbReference>
<comment type="caution">
    <text evidence="8">The sequence shown here is derived from an EMBL/GenBank/DDBJ whole genome shotgun (WGS) entry which is preliminary data.</text>
</comment>
<protein>
    <submittedName>
        <fullName evidence="8">Sigma-70 family RNA polymerase sigma factor</fullName>
    </submittedName>
</protein>
<comment type="similarity">
    <text evidence="1">Belongs to the sigma-70 factor family. ECF subfamily.</text>
</comment>
<dbReference type="InterPro" id="IPR013325">
    <property type="entry name" value="RNA_pol_sigma_r2"/>
</dbReference>
<dbReference type="CDD" id="cd06171">
    <property type="entry name" value="Sigma70_r4"/>
    <property type="match status" value="1"/>
</dbReference>
<dbReference type="Gene3D" id="1.10.1740.10">
    <property type="match status" value="1"/>
</dbReference>
<feature type="domain" description="RNA polymerase sigma factor 70 region 4 type 2" evidence="7">
    <location>
        <begin position="115"/>
        <end position="165"/>
    </location>
</feature>
<name>A0ABW9QXK7_9ACTN</name>